<evidence type="ECO:0000313" key="1">
    <source>
        <dbReference type="EMBL" id="CAK5114847.1"/>
    </source>
</evidence>
<proteinExistence type="predicted"/>
<accession>A0ACB1B398</accession>
<comment type="caution">
    <text evidence="1">The sequence shown here is derived from an EMBL/GenBank/DDBJ whole genome shotgun (WGS) entry which is preliminary data.</text>
</comment>
<dbReference type="Proteomes" id="UP001497535">
    <property type="component" value="Unassembled WGS sequence"/>
</dbReference>
<organism evidence="1 2">
    <name type="scientific">Meloidogyne enterolobii</name>
    <name type="common">Root-knot nematode worm</name>
    <name type="synonym">Meloidogyne mayaguensis</name>
    <dbReference type="NCBI Taxonomy" id="390850"/>
    <lineage>
        <taxon>Eukaryota</taxon>
        <taxon>Metazoa</taxon>
        <taxon>Ecdysozoa</taxon>
        <taxon>Nematoda</taxon>
        <taxon>Chromadorea</taxon>
        <taxon>Rhabditida</taxon>
        <taxon>Tylenchina</taxon>
        <taxon>Tylenchomorpha</taxon>
        <taxon>Tylenchoidea</taxon>
        <taxon>Meloidogynidae</taxon>
        <taxon>Meloidogyninae</taxon>
        <taxon>Meloidogyne</taxon>
    </lineage>
</organism>
<sequence>MSKRKIIDDTEQQKTEEESSSQPSAKIAPIFLNASAQKIYGTWRVLTDQLMIYTPQGILHRSKIAGFDMDGTLIKTKSGRVFPLNNDDWQFWSRGTIGRLRRCHEEGFKLCIFTNQMGIQKKHVDAAGFKIKIQNICTAIGVPIQVFVSIGTPNFRKPYTGMWDKLVESENGSIGIEKSESFYVGDAAGRTKNNNRPKSDHSCVDRLFAMNLGLKFYTPEQFFFPSNSQNEEEFLLPKFNPLQLIENSSDFNEFEPENVKIPNSSQELILLVGPPACGKSTFSQKYKDNYVIINQDELKTWQNCFDKCKKVLENGSSVIVDNTNRGLDIRKKYCDLAKSLNIPCRCFIFDCSLSHSLHNNEYRKIIEDGGDEAHKNINEVVIKTFFAGYKEPKLEEGFDEIIKIRFKPNFQSEQHRRIYGMYLIGSVNV</sequence>
<keyword evidence="2" id="KW-1185">Reference proteome</keyword>
<evidence type="ECO:0000313" key="2">
    <source>
        <dbReference type="Proteomes" id="UP001497535"/>
    </source>
</evidence>
<dbReference type="EMBL" id="CAVMJV010000151">
    <property type="protein sequence ID" value="CAK5114847.1"/>
    <property type="molecule type" value="Genomic_DNA"/>
</dbReference>
<protein>
    <submittedName>
        <fullName evidence="1">Uncharacterized protein</fullName>
    </submittedName>
</protein>
<name>A0ACB1B398_MELEN</name>
<reference evidence="1" key="1">
    <citation type="submission" date="2023-11" db="EMBL/GenBank/DDBJ databases">
        <authorList>
            <person name="Poullet M."/>
        </authorList>
    </citation>
    <scope>NUCLEOTIDE SEQUENCE</scope>
    <source>
        <strain evidence="1">E1834</strain>
    </source>
</reference>
<gene>
    <name evidence="1" type="ORF">MENTE1834_LOCUS45452</name>
</gene>